<keyword evidence="1" id="KW-1133">Transmembrane helix</keyword>
<name>A0A542ZAP3_RARFA</name>
<comment type="caution">
    <text evidence="2">The sequence shown here is derived from an EMBL/GenBank/DDBJ whole genome shotgun (WGS) entry which is preliminary data.</text>
</comment>
<dbReference type="RefSeq" id="WP_142121807.1">
    <property type="nucleotide sequence ID" value="NZ_BAAASV010000002.1"/>
</dbReference>
<organism evidence="2 3">
    <name type="scientific">Rarobacter faecitabidus</name>
    <dbReference type="NCBI Taxonomy" id="13243"/>
    <lineage>
        <taxon>Bacteria</taxon>
        <taxon>Bacillati</taxon>
        <taxon>Actinomycetota</taxon>
        <taxon>Actinomycetes</taxon>
        <taxon>Micrococcales</taxon>
        <taxon>Rarobacteraceae</taxon>
        <taxon>Rarobacter</taxon>
    </lineage>
</organism>
<gene>
    <name evidence="2" type="ORF">FB461_2093</name>
</gene>
<proteinExistence type="predicted"/>
<dbReference type="EMBL" id="VFOS01000004">
    <property type="protein sequence ID" value="TQL57361.1"/>
    <property type="molecule type" value="Genomic_DNA"/>
</dbReference>
<keyword evidence="3" id="KW-1185">Reference proteome</keyword>
<keyword evidence="1" id="KW-0472">Membrane</keyword>
<protein>
    <submittedName>
        <fullName evidence="2">Nicotinamide mononucleotide transporter</fullName>
    </submittedName>
</protein>
<dbReference type="Proteomes" id="UP000315389">
    <property type="component" value="Unassembled WGS sequence"/>
</dbReference>
<reference evidence="2 3" key="1">
    <citation type="submission" date="2019-06" db="EMBL/GenBank/DDBJ databases">
        <title>Sequencing the genomes of 1000 actinobacteria strains.</title>
        <authorList>
            <person name="Klenk H.-P."/>
        </authorList>
    </citation>
    <scope>NUCLEOTIDE SEQUENCE [LARGE SCALE GENOMIC DNA]</scope>
    <source>
        <strain evidence="2 3">DSM 4813</strain>
    </source>
</reference>
<dbReference type="AlphaFoldDB" id="A0A542ZAP3"/>
<evidence type="ECO:0000313" key="3">
    <source>
        <dbReference type="Proteomes" id="UP000315389"/>
    </source>
</evidence>
<accession>A0A542ZAP3</accession>
<evidence type="ECO:0000313" key="2">
    <source>
        <dbReference type="EMBL" id="TQL57361.1"/>
    </source>
</evidence>
<sequence length="76" mass="8361">MLWSYALAAVGITGIWLAGRRSFWGWALGVAAQALWIIYAVVTGQYGFILSALAYAAIYARNWFSWSRKAPSDADA</sequence>
<feature type="transmembrane region" description="Helical" evidence="1">
    <location>
        <begin position="37"/>
        <end position="60"/>
    </location>
</feature>
<evidence type="ECO:0000256" key="1">
    <source>
        <dbReference type="SAM" id="Phobius"/>
    </source>
</evidence>
<keyword evidence="1" id="KW-0812">Transmembrane</keyword>
<dbReference type="OrthoDB" id="9791248at2"/>